<gene>
    <name evidence="2" type="ORF">C7B65_02240</name>
</gene>
<comment type="caution">
    <text evidence="2">The sequence shown here is derived from an EMBL/GenBank/DDBJ whole genome shotgun (WGS) entry which is preliminary data.</text>
</comment>
<reference evidence="2 3" key="1">
    <citation type="submission" date="2018-02" db="EMBL/GenBank/DDBJ databases">
        <authorList>
            <person name="Cohen D.B."/>
            <person name="Kent A.D."/>
        </authorList>
    </citation>
    <scope>NUCLEOTIDE SEQUENCE [LARGE SCALE GENOMIC DNA]</scope>
    <source>
        <strain evidence="2 3">ULC007</strain>
    </source>
</reference>
<evidence type="ECO:0000256" key="1">
    <source>
        <dbReference type="SAM" id="Coils"/>
    </source>
</evidence>
<dbReference type="EMBL" id="PVWG01000001">
    <property type="protein sequence ID" value="PSB22242.1"/>
    <property type="molecule type" value="Genomic_DNA"/>
</dbReference>
<keyword evidence="1" id="KW-0175">Coiled coil</keyword>
<evidence type="ECO:0008006" key="4">
    <source>
        <dbReference type="Google" id="ProtNLM"/>
    </source>
</evidence>
<feature type="coiled-coil region" evidence="1">
    <location>
        <begin position="203"/>
        <end position="230"/>
    </location>
</feature>
<dbReference type="STRING" id="1920490.GCA_001895925_00995"/>
<accession>A0A2T1DP55</accession>
<reference evidence="2 3" key="2">
    <citation type="submission" date="2018-03" db="EMBL/GenBank/DDBJ databases">
        <title>The ancient ancestry and fast evolution of plastids.</title>
        <authorList>
            <person name="Moore K.R."/>
            <person name="Magnabosco C."/>
            <person name="Momper L."/>
            <person name="Gold D.A."/>
            <person name="Bosak T."/>
            <person name="Fournier G.P."/>
        </authorList>
    </citation>
    <scope>NUCLEOTIDE SEQUENCE [LARGE SCALE GENOMIC DNA]</scope>
    <source>
        <strain evidence="2 3">ULC007</strain>
    </source>
</reference>
<keyword evidence="3" id="KW-1185">Reference proteome</keyword>
<evidence type="ECO:0000313" key="2">
    <source>
        <dbReference type="EMBL" id="PSB22242.1"/>
    </source>
</evidence>
<name>A0A2T1DP55_9CYAN</name>
<dbReference type="PROSITE" id="PS51257">
    <property type="entry name" value="PROKAR_LIPOPROTEIN"/>
    <property type="match status" value="1"/>
</dbReference>
<organism evidence="2 3">
    <name type="scientific">Phormidesmis priestleyi ULC007</name>
    <dbReference type="NCBI Taxonomy" id="1920490"/>
    <lineage>
        <taxon>Bacteria</taxon>
        <taxon>Bacillati</taxon>
        <taxon>Cyanobacteriota</taxon>
        <taxon>Cyanophyceae</taxon>
        <taxon>Leptolyngbyales</taxon>
        <taxon>Leptolyngbyaceae</taxon>
        <taxon>Phormidesmis</taxon>
    </lineage>
</organism>
<dbReference type="OrthoDB" id="529701at2"/>
<sequence>MIQPSSKIQNPNSKIIWVVLVASLSLGGCSVEKARALQGAAVQFKTESLAAIDAIDQMRQRELEAPPRSQADIRQGFISRVLNSKVDLNSAVIDLAIDPFQPPKVAEWDDFIVDLRSQYEGFASIFDKLNSGAIVSQAEAKQSAEYARRLTVQMALLADAINKNPPMLGQYRSRTIVKLKKLRQDYQTLLTRLKSGSDGSETLQQMNQRKSDLENQAGELMNEWQQIKQEEQKLLETTVVQCTKAATMGKELVEVANHYNDLEVGQLNALIPRILTTAAAFTGRDYSVVKVKATNLVSQIQSDPFWSGVTKTLLDRANTAAASRTQVQVNLPVSLPPTSRNR</sequence>
<proteinExistence type="predicted"/>
<evidence type="ECO:0000313" key="3">
    <source>
        <dbReference type="Proteomes" id="UP000238634"/>
    </source>
</evidence>
<dbReference type="AlphaFoldDB" id="A0A2T1DP55"/>
<protein>
    <recommendedName>
        <fullName evidence="4">Lipoprotein</fullName>
    </recommendedName>
</protein>
<dbReference type="RefSeq" id="WP_073069262.1">
    <property type="nucleotide sequence ID" value="NZ_MPPI01000001.1"/>
</dbReference>
<dbReference type="Proteomes" id="UP000238634">
    <property type="component" value="Unassembled WGS sequence"/>
</dbReference>